<sequence>MSVEDLPRSSTAHGSGADGEPTRGARRFVLPAFFALYLALLAWIVMWKLEVPYLGMGELRQVKLVPFVSDDCNGASAPSEVVANVVFFVPFGLYLGLLAPAWPWWKATVAIAGASLTLEVAQYALAVGSTDITDLVTNTAGGLIGLALLAMVRRRLGERTTAVMTRVLSGLTVLILIATAAFVASPMSFAPQRDVWVSGPGMPVTSPGTGGDVRDRMDPEARDRQC</sequence>
<dbReference type="Pfam" id="PF04892">
    <property type="entry name" value="VanZ"/>
    <property type="match status" value="1"/>
</dbReference>
<dbReference type="PANTHER" id="PTHR36834">
    <property type="entry name" value="MEMBRANE PROTEIN-RELATED"/>
    <property type="match status" value="1"/>
</dbReference>
<dbReference type="Proteomes" id="UP000292935">
    <property type="component" value="Unassembled WGS sequence"/>
</dbReference>
<evidence type="ECO:0000256" key="1">
    <source>
        <dbReference type="SAM" id="MobiDB-lite"/>
    </source>
</evidence>
<keyword evidence="5" id="KW-1185">Reference proteome</keyword>
<dbReference type="PANTHER" id="PTHR36834:SF1">
    <property type="entry name" value="INTEGRAL MEMBRANE PROTEIN"/>
    <property type="match status" value="1"/>
</dbReference>
<evidence type="ECO:0000259" key="3">
    <source>
        <dbReference type="Pfam" id="PF04892"/>
    </source>
</evidence>
<evidence type="ECO:0000256" key="2">
    <source>
        <dbReference type="SAM" id="Phobius"/>
    </source>
</evidence>
<comment type="caution">
    <text evidence="4">The sequence shown here is derived from an EMBL/GenBank/DDBJ whole genome shotgun (WGS) entry which is preliminary data.</text>
</comment>
<keyword evidence="2" id="KW-1133">Transmembrane helix</keyword>
<dbReference type="InterPro" id="IPR006976">
    <property type="entry name" value="VanZ-like"/>
</dbReference>
<evidence type="ECO:0000313" key="4">
    <source>
        <dbReference type="EMBL" id="RXZ50288.1"/>
    </source>
</evidence>
<protein>
    <submittedName>
        <fullName evidence="4">VanZ family protein</fullName>
    </submittedName>
</protein>
<organism evidence="4 5">
    <name type="scientific">Agromyces fucosus</name>
    <dbReference type="NCBI Taxonomy" id="41985"/>
    <lineage>
        <taxon>Bacteria</taxon>
        <taxon>Bacillati</taxon>
        <taxon>Actinomycetota</taxon>
        <taxon>Actinomycetes</taxon>
        <taxon>Micrococcales</taxon>
        <taxon>Microbacteriaceae</taxon>
        <taxon>Agromyces</taxon>
    </lineage>
</organism>
<accession>A0A4Q2JVS3</accession>
<reference evidence="4 5" key="1">
    <citation type="submission" date="2019-01" db="EMBL/GenBank/DDBJ databases">
        <authorList>
            <person name="Li J."/>
        </authorList>
    </citation>
    <scope>NUCLEOTIDE SEQUENCE [LARGE SCALE GENOMIC DNA]</scope>
    <source>
        <strain evidence="4 5">CCUG 35506</strain>
    </source>
</reference>
<feature type="compositionally biased region" description="Basic and acidic residues" evidence="1">
    <location>
        <begin position="212"/>
        <end position="226"/>
    </location>
</feature>
<name>A0A4Q2JVS3_9MICO</name>
<dbReference type="EMBL" id="SDPO01000001">
    <property type="protein sequence ID" value="RXZ50288.1"/>
    <property type="molecule type" value="Genomic_DNA"/>
</dbReference>
<evidence type="ECO:0000313" key="5">
    <source>
        <dbReference type="Proteomes" id="UP000292935"/>
    </source>
</evidence>
<dbReference type="InterPro" id="IPR053150">
    <property type="entry name" value="Teicoplanin_resist-assoc"/>
</dbReference>
<feature type="region of interest" description="Disordered" evidence="1">
    <location>
        <begin position="200"/>
        <end position="226"/>
    </location>
</feature>
<gene>
    <name evidence="4" type="ORF">ESP57_00180</name>
</gene>
<feature type="transmembrane region" description="Helical" evidence="2">
    <location>
        <begin position="28"/>
        <end position="46"/>
    </location>
</feature>
<feature type="transmembrane region" description="Helical" evidence="2">
    <location>
        <begin position="164"/>
        <end position="184"/>
    </location>
</feature>
<dbReference type="RefSeq" id="WP_129230075.1">
    <property type="nucleotide sequence ID" value="NZ_SDPO01000001.1"/>
</dbReference>
<keyword evidence="2" id="KW-0472">Membrane</keyword>
<keyword evidence="2" id="KW-0812">Transmembrane</keyword>
<dbReference type="OrthoDB" id="4942035at2"/>
<feature type="transmembrane region" description="Helical" evidence="2">
    <location>
        <begin position="81"/>
        <end position="102"/>
    </location>
</feature>
<dbReference type="AlphaFoldDB" id="A0A4Q2JVS3"/>
<feature type="domain" description="VanZ-like" evidence="3">
    <location>
        <begin position="34"/>
        <end position="151"/>
    </location>
</feature>
<feature type="region of interest" description="Disordered" evidence="1">
    <location>
        <begin position="1"/>
        <end position="21"/>
    </location>
</feature>
<proteinExistence type="predicted"/>